<keyword evidence="2" id="KW-1185">Reference proteome</keyword>
<evidence type="ECO:0000313" key="1">
    <source>
        <dbReference type="EMBL" id="EYB88794.1"/>
    </source>
</evidence>
<dbReference type="EMBL" id="JARK01001577">
    <property type="protein sequence ID" value="EYB88794.1"/>
    <property type="molecule type" value="Genomic_DNA"/>
</dbReference>
<protein>
    <submittedName>
        <fullName evidence="1">Uncharacterized protein</fullName>
    </submittedName>
</protein>
<proteinExistence type="predicted"/>
<dbReference type="Proteomes" id="UP000024635">
    <property type="component" value="Unassembled WGS sequence"/>
</dbReference>
<organism evidence="1 2">
    <name type="scientific">Ancylostoma ceylanicum</name>
    <dbReference type="NCBI Taxonomy" id="53326"/>
    <lineage>
        <taxon>Eukaryota</taxon>
        <taxon>Metazoa</taxon>
        <taxon>Ecdysozoa</taxon>
        <taxon>Nematoda</taxon>
        <taxon>Chromadorea</taxon>
        <taxon>Rhabditida</taxon>
        <taxon>Rhabditina</taxon>
        <taxon>Rhabditomorpha</taxon>
        <taxon>Strongyloidea</taxon>
        <taxon>Ancylostomatidae</taxon>
        <taxon>Ancylostomatinae</taxon>
        <taxon>Ancylostoma</taxon>
    </lineage>
</organism>
<gene>
    <name evidence="1" type="primary">Acey_s0241.g3370</name>
    <name evidence="1" type="ORF">Y032_0241g3370</name>
</gene>
<accession>A0A016SER2</accession>
<comment type="caution">
    <text evidence="1">The sequence shown here is derived from an EMBL/GenBank/DDBJ whole genome shotgun (WGS) entry which is preliminary data.</text>
</comment>
<name>A0A016SER2_9BILA</name>
<dbReference type="AlphaFoldDB" id="A0A016SER2"/>
<evidence type="ECO:0000313" key="2">
    <source>
        <dbReference type="Proteomes" id="UP000024635"/>
    </source>
</evidence>
<reference evidence="2" key="1">
    <citation type="journal article" date="2015" name="Nat. Genet.">
        <title>The genome and transcriptome of the zoonotic hookworm Ancylostoma ceylanicum identify infection-specific gene families.</title>
        <authorList>
            <person name="Schwarz E.M."/>
            <person name="Hu Y."/>
            <person name="Antoshechkin I."/>
            <person name="Miller M.M."/>
            <person name="Sternberg P.W."/>
            <person name="Aroian R.V."/>
        </authorList>
    </citation>
    <scope>NUCLEOTIDE SEQUENCE</scope>
    <source>
        <strain evidence="2">HY135</strain>
    </source>
</reference>
<sequence>MVYRVLSVLKTAGYWSPSETSARAPSTAENAEVRDHQWRRVVLSGSSVKNAKDMALPIQKGPSIVKNPRLWAQRRRKVSQRSALWEILG</sequence>